<organism evidence="1 2">
    <name type="scientific">Melanoplus sanguinipes entomopoxvirus</name>
    <name type="common">MsEPV</name>
    <dbReference type="NCBI Taxonomy" id="83191"/>
    <lineage>
        <taxon>Viruses</taxon>
        <taxon>Varidnaviria</taxon>
        <taxon>Bamfordvirae</taxon>
        <taxon>Nucleocytoviricota</taxon>
        <taxon>Pokkesviricetes</taxon>
        <taxon>Chitovirales</taxon>
        <taxon>Poxviridae</taxon>
        <taxon>Entomopoxvirinae</taxon>
        <taxon>Deltaentomopoxvirus</taxon>
        <taxon>Deltaentomopoxvirus msanguinipes</taxon>
    </lineage>
</organism>
<dbReference type="GeneID" id="1449975"/>
<keyword evidence="2" id="KW-1185">Reference proteome</keyword>
<dbReference type="Proteomes" id="UP000172353">
    <property type="component" value="Segment"/>
</dbReference>
<organismHost>
    <name type="scientific">Melanoplus sanguinipes</name>
    <name type="common">Migratory grasshopper</name>
    <dbReference type="NCBI Taxonomy" id="65742"/>
</organismHost>
<evidence type="ECO:0000313" key="2">
    <source>
        <dbReference type="Proteomes" id="UP000172353"/>
    </source>
</evidence>
<dbReference type="EMBL" id="AF063866">
    <property type="protein sequence ID" value="AAC97712.1"/>
    <property type="molecule type" value="Genomic_DNA"/>
</dbReference>
<name>Q9YVL3_MSEPV</name>
<dbReference type="OrthoDB" id="27494at10239"/>
<dbReference type="KEGG" id="vg:1449975"/>
<gene>
    <name evidence="1" type="primary">MSV229</name>
</gene>
<proteinExistence type="predicted"/>
<accession>Q9YVL3</accession>
<dbReference type="PIR" id="T28390">
    <property type="entry name" value="T28390"/>
</dbReference>
<sequence length="182" mass="21827">MSVISIDNEIWFKDRYILSILDTYDLKSILSKVHKDNRIKLKIIKRSNSVDDINIYINKTGLISLSEKLNTNELNYIINKYKSNKICSYNEYIGTIIHCFNHCRYQVNYKIYKYKIDLFFIDYKLAIECDIGDIDINYEIDKQQYIEQQIKGCKFIRFNPFVPDFNLCKVVNTIMIFMYDNK</sequence>
<dbReference type="RefSeq" id="NP_048300.1">
    <property type="nucleotide sequence ID" value="NC_001993.1"/>
</dbReference>
<protein>
    <submittedName>
        <fullName evidence="1">ORF MSV229 leucine rich repeat gene family protein, similar to Amsacta moorei entomopoxvirus Q3 ORF SW:P28854</fullName>
    </submittedName>
</protein>
<reference evidence="1 2" key="1">
    <citation type="journal article" date="1999" name="J. Virol.">
        <title>The genome of Melanoplus sanguinipes entomopoxvirus.</title>
        <authorList>
            <person name="Afonso C.L."/>
            <person name="Tulman E.R."/>
            <person name="Lu Z."/>
            <person name="Oma E."/>
            <person name="Kutish G.F."/>
            <person name="Rock D.L."/>
        </authorList>
    </citation>
    <scope>NUCLEOTIDE SEQUENCE [LARGE SCALE GENOMIC DNA]</scope>
    <source>
        <strain evidence="1">Tucson</strain>
    </source>
</reference>
<evidence type="ECO:0000313" key="1">
    <source>
        <dbReference type="EMBL" id="AAC97712.1"/>
    </source>
</evidence>